<dbReference type="InterPro" id="IPR024453">
    <property type="entry name" value="Peptidase_C92"/>
</dbReference>
<evidence type="ECO:0000313" key="1">
    <source>
        <dbReference type="EMBL" id="OEG15713.1"/>
    </source>
</evidence>
<name>A0A1E5GSP4_9ENTE</name>
<reference evidence="2" key="1">
    <citation type="submission" date="2016-09" db="EMBL/GenBank/DDBJ databases">
        <authorList>
            <person name="Gulvik C.A."/>
        </authorList>
    </citation>
    <scope>NUCLEOTIDE SEQUENCE [LARGE SCALE GENOMIC DNA]</scope>
    <source>
        <strain evidence="2">LMG 26306</strain>
    </source>
</reference>
<gene>
    <name evidence="1" type="ORF">BCR23_09300</name>
</gene>
<accession>A0A1E5GSP4</accession>
<keyword evidence="2" id="KW-1185">Reference proteome</keyword>
<dbReference type="STRING" id="903983.BCR23_09300"/>
<dbReference type="InterPro" id="IPR038765">
    <property type="entry name" value="Papain-like_cys_pep_sf"/>
</dbReference>
<evidence type="ECO:0000313" key="2">
    <source>
        <dbReference type="Proteomes" id="UP000094764"/>
    </source>
</evidence>
<dbReference type="AlphaFoldDB" id="A0A1E5GSP4"/>
<dbReference type="Proteomes" id="UP000094764">
    <property type="component" value="Unassembled WGS sequence"/>
</dbReference>
<dbReference type="Pfam" id="PF05708">
    <property type="entry name" value="Peptidase_C92"/>
    <property type="match status" value="1"/>
</dbReference>
<proteinExistence type="predicted"/>
<dbReference type="SUPFAM" id="SSF54001">
    <property type="entry name" value="Cysteine proteinases"/>
    <property type="match status" value="1"/>
</dbReference>
<organism evidence="1 2">
    <name type="scientific">Enterococcus quebecensis</name>
    <dbReference type="NCBI Taxonomy" id="903983"/>
    <lineage>
        <taxon>Bacteria</taxon>
        <taxon>Bacillati</taxon>
        <taxon>Bacillota</taxon>
        <taxon>Bacilli</taxon>
        <taxon>Lactobacillales</taxon>
        <taxon>Enterococcaceae</taxon>
        <taxon>Enterococcus</taxon>
    </lineage>
</organism>
<sequence length="215" mass="24264">MVSACILASTPAYAINDAKIDTTKEINNWDDLNSIFPDNEKWEEEMKNEANNAPIEIDPKALGRARAGSWSWRDGVICITDSYASSPHFNNGHAGIMGASRWYTTVEANPNDGVQFKSGDWPSRFGGQIWQVGVKSTSVAQDKKAALWAEKQVGKKYNKNFLDRGTRSSYYCSQLVWAAYKDTANVDLDTWRYATAIHPFELHQTDKTILIYRKK</sequence>
<comment type="caution">
    <text evidence="1">The sequence shown here is derived from an EMBL/GenBank/DDBJ whole genome shotgun (WGS) entry which is preliminary data.</text>
</comment>
<dbReference type="Gene3D" id="3.90.1720.10">
    <property type="entry name" value="endopeptidase domain like (from Nostoc punctiforme)"/>
    <property type="match status" value="1"/>
</dbReference>
<dbReference type="EMBL" id="MIKB01000015">
    <property type="protein sequence ID" value="OEG15713.1"/>
    <property type="molecule type" value="Genomic_DNA"/>
</dbReference>
<protein>
    <submittedName>
        <fullName evidence="1">Uncharacterized protein</fullName>
    </submittedName>
</protein>